<dbReference type="AlphaFoldDB" id="A0A418WVG6"/>
<dbReference type="InterPro" id="IPR025419">
    <property type="entry name" value="DUF4142"/>
</dbReference>
<dbReference type="EMBL" id="QYUN01000003">
    <property type="protein sequence ID" value="RJF96633.1"/>
    <property type="molecule type" value="Genomic_DNA"/>
</dbReference>
<evidence type="ECO:0000313" key="4">
    <source>
        <dbReference type="Proteomes" id="UP000285190"/>
    </source>
</evidence>
<feature type="chain" id="PRO_5019425884" evidence="1">
    <location>
        <begin position="23"/>
        <end position="175"/>
    </location>
</feature>
<dbReference type="InterPro" id="IPR012347">
    <property type="entry name" value="Ferritin-like"/>
</dbReference>
<keyword evidence="1" id="KW-0732">Signal</keyword>
<dbReference type="Gene3D" id="1.20.1260.10">
    <property type="match status" value="1"/>
</dbReference>
<evidence type="ECO:0000256" key="1">
    <source>
        <dbReference type="SAM" id="SignalP"/>
    </source>
</evidence>
<dbReference type="RefSeq" id="WP_119742705.1">
    <property type="nucleotide sequence ID" value="NZ_QYUN01000003.1"/>
</dbReference>
<feature type="signal peptide" evidence="1">
    <location>
        <begin position="1"/>
        <end position="22"/>
    </location>
</feature>
<keyword evidence="4" id="KW-1185">Reference proteome</keyword>
<name>A0A418WVG6_9BURK</name>
<organism evidence="3 4">
    <name type="scientific">Noviherbaspirillum cavernae</name>
    <dbReference type="NCBI Taxonomy" id="2320862"/>
    <lineage>
        <taxon>Bacteria</taxon>
        <taxon>Pseudomonadati</taxon>
        <taxon>Pseudomonadota</taxon>
        <taxon>Betaproteobacteria</taxon>
        <taxon>Burkholderiales</taxon>
        <taxon>Oxalobacteraceae</taxon>
        <taxon>Noviherbaspirillum</taxon>
    </lineage>
</organism>
<feature type="domain" description="DUF4142" evidence="2">
    <location>
        <begin position="29"/>
        <end position="170"/>
    </location>
</feature>
<proteinExistence type="predicted"/>
<evidence type="ECO:0000259" key="2">
    <source>
        <dbReference type="Pfam" id="PF13628"/>
    </source>
</evidence>
<dbReference type="Pfam" id="PF13628">
    <property type="entry name" value="DUF4142"/>
    <property type="match status" value="1"/>
</dbReference>
<protein>
    <submittedName>
        <fullName evidence="3">DUF4142 domain-containing protein</fullName>
    </submittedName>
</protein>
<sequence length="175" mass="18675">MKQLSITLAAAVFSLTSAASLAQSAGAPNDAQIAAIVVAANTADINASTLAKSRAQSKEVKGFAEHMVTDHSGSNKQATALVTKLKVKPEESETSKKLKDDGAANVSKLKGMKDAEFDKAYIDNEVTYHQAVLDAMDKTLIPSAKNAELKSLLEKTRPVFDDHLQMAKKIQSSMK</sequence>
<accession>A0A418WVG6</accession>
<dbReference type="OrthoDB" id="118677at2"/>
<comment type="caution">
    <text evidence="3">The sequence shown here is derived from an EMBL/GenBank/DDBJ whole genome shotgun (WGS) entry which is preliminary data.</text>
</comment>
<dbReference type="Proteomes" id="UP000285190">
    <property type="component" value="Unassembled WGS sequence"/>
</dbReference>
<dbReference type="PANTHER" id="PTHR38593">
    <property type="entry name" value="BLR2558 PROTEIN"/>
    <property type="match status" value="1"/>
</dbReference>
<gene>
    <name evidence="3" type="ORF">D3870_19605</name>
</gene>
<reference evidence="3 4" key="1">
    <citation type="submission" date="2018-09" db="EMBL/GenBank/DDBJ databases">
        <authorList>
            <person name="Zhu H."/>
        </authorList>
    </citation>
    <scope>NUCLEOTIDE SEQUENCE [LARGE SCALE GENOMIC DNA]</scope>
    <source>
        <strain evidence="3 4">K2R10-39</strain>
    </source>
</reference>
<dbReference type="PANTHER" id="PTHR38593:SF1">
    <property type="entry name" value="BLR2558 PROTEIN"/>
    <property type="match status" value="1"/>
</dbReference>
<evidence type="ECO:0000313" key="3">
    <source>
        <dbReference type="EMBL" id="RJF96633.1"/>
    </source>
</evidence>